<dbReference type="HOGENOM" id="CLU_2448720_0_0_9"/>
<keyword evidence="2" id="KW-1185">Reference proteome</keyword>
<dbReference type="AlphaFoldDB" id="C0CLN0"/>
<evidence type="ECO:0000313" key="2">
    <source>
        <dbReference type="Proteomes" id="UP000003100"/>
    </source>
</evidence>
<protein>
    <submittedName>
        <fullName evidence="1">Uncharacterized protein</fullName>
    </submittedName>
</protein>
<reference evidence="1 2" key="1">
    <citation type="submission" date="2009-01" db="EMBL/GenBank/DDBJ databases">
        <authorList>
            <person name="Fulton L."/>
            <person name="Clifton S."/>
            <person name="Fulton B."/>
            <person name="Xu J."/>
            <person name="Minx P."/>
            <person name="Pepin K.H."/>
            <person name="Johnson M."/>
            <person name="Bhonagiri V."/>
            <person name="Nash W.E."/>
            <person name="Mardis E.R."/>
            <person name="Wilson R.K."/>
        </authorList>
    </citation>
    <scope>NUCLEOTIDE SEQUENCE [LARGE SCALE GENOMIC DNA]</scope>
    <source>
        <strain evidence="2">DSM 10507 / JCM 14656 / S5a33</strain>
    </source>
</reference>
<comment type="caution">
    <text evidence="1">The sequence shown here is derived from an EMBL/GenBank/DDBJ whole genome shotgun (WGS) entry which is preliminary data.</text>
</comment>
<reference evidence="1 2" key="2">
    <citation type="submission" date="2009-02" db="EMBL/GenBank/DDBJ databases">
        <title>Draft genome sequence of Blautia hydrogenotrophica DSM 10507 (Ruminococcus hydrogenotrophicus DSM 10507).</title>
        <authorList>
            <person name="Sudarsanam P."/>
            <person name="Ley R."/>
            <person name="Guruge J."/>
            <person name="Turnbaugh P.J."/>
            <person name="Mahowald M."/>
            <person name="Liep D."/>
            <person name="Gordon J."/>
        </authorList>
    </citation>
    <scope>NUCLEOTIDE SEQUENCE [LARGE SCALE GENOMIC DNA]</scope>
    <source>
        <strain evidence="2">DSM 10507 / JCM 14656 / S5a33</strain>
    </source>
</reference>
<name>C0CLN0_BLAHS</name>
<proteinExistence type="predicted"/>
<sequence length="89" mass="10718">MWGDFLNLNSIMRRLQRAILQKNLVIKIGTTQFYSAEQKRMITIYILSTRVLQKNQRDEWKEKDYEILRSASQIEIVNCLNDIWQAVRE</sequence>
<dbReference type="EMBL" id="ACBZ01000089">
    <property type="protein sequence ID" value="EEG49324.1"/>
    <property type="molecule type" value="Genomic_DNA"/>
</dbReference>
<dbReference type="PATRIC" id="fig|476272.21.peg.2129"/>
<accession>C0CLN0</accession>
<organism evidence="1 2">
    <name type="scientific">Blautia hydrogenotrophica (strain DSM 10507 / JCM 14656 / S5a33)</name>
    <name type="common">Ruminococcus hydrogenotrophicus</name>
    <dbReference type="NCBI Taxonomy" id="476272"/>
    <lineage>
        <taxon>Bacteria</taxon>
        <taxon>Bacillati</taxon>
        <taxon>Bacillota</taxon>
        <taxon>Clostridia</taxon>
        <taxon>Lachnospirales</taxon>
        <taxon>Lachnospiraceae</taxon>
        <taxon>Blautia</taxon>
    </lineage>
</organism>
<gene>
    <name evidence="1" type="ORF">RUMHYD_01752</name>
</gene>
<dbReference type="Proteomes" id="UP000003100">
    <property type="component" value="Unassembled WGS sequence"/>
</dbReference>
<evidence type="ECO:0000313" key="1">
    <source>
        <dbReference type="EMBL" id="EEG49324.1"/>
    </source>
</evidence>